<dbReference type="GO" id="GO:0016705">
    <property type="term" value="F:oxidoreductase activity, acting on paired donors, with incorporation or reduction of molecular oxygen"/>
    <property type="evidence" value="ECO:0007669"/>
    <property type="project" value="InterPro"/>
</dbReference>
<dbReference type="GO" id="GO:0005737">
    <property type="term" value="C:cytoplasm"/>
    <property type="evidence" value="ECO:0007669"/>
    <property type="project" value="UniProtKB-SubCell"/>
</dbReference>
<sequence>KDVQHILSTNFNNYVKPQGFLDAFQEIFENSFFAVNHHPQAPDAGAGWRLQRKVAAKVFTTANFRTFTEQVFARHGEETLVTARAEAMKARARDGQSQSKDESFRCDMQEISARYTVNSIFDVAFGLPLSEIEGTENFAEHMSFVNKHCAQRLFVKQYYKLLRWVMPSERELQRCTREVQAVADTILLRRLQESEEKINTRSDLLSLFIRKARERAPEAMGLFKLLASALGIKKTQVRILVVGLDNSGKTTLVNHLKPKKSQAREVVPTIGFQVEEFTKSNLNFTVFDMSGQSRYRNLWENYYSDVQAIIYVLDSTDTIRMCVAKDELEQLVEHKELASKKVPILFFANKMDLPNALTPVECMQMLELDSLGSKSWHITASNAVTGRGVEEGIEWLADQFAKGKSRK</sequence>
<evidence type="ECO:0000256" key="1">
    <source>
        <dbReference type="ARBA" id="ARBA00004496"/>
    </source>
</evidence>
<dbReference type="InterPro" id="IPR005225">
    <property type="entry name" value="Small_GTP-bd"/>
</dbReference>
<evidence type="ECO:0000256" key="10">
    <source>
        <dbReference type="PIRSR" id="PIRSR606689-2"/>
    </source>
</evidence>
<dbReference type="InterPro" id="IPR001128">
    <property type="entry name" value="Cyt_P450"/>
</dbReference>
<evidence type="ECO:0000256" key="4">
    <source>
        <dbReference type="ARBA" id="ARBA00022490"/>
    </source>
</evidence>
<dbReference type="Gene3D" id="3.40.50.300">
    <property type="entry name" value="P-loop containing nucleotide triphosphate hydrolases"/>
    <property type="match status" value="1"/>
</dbReference>
<dbReference type="GO" id="GO:0005525">
    <property type="term" value="F:GTP binding"/>
    <property type="evidence" value="ECO:0007669"/>
    <property type="project" value="UniProtKB-KW"/>
</dbReference>
<dbReference type="InterPro" id="IPR027417">
    <property type="entry name" value="P-loop_NTPase"/>
</dbReference>
<keyword evidence="4" id="KW-0963">Cytoplasm</keyword>
<dbReference type="InterPro" id="IPR006689">
    <property type="entry name" value="Small_GTPase_ARF/SAR"/>
</dbReference>
<dbReference type="PRINTS" id="PR00328">
    <property type="entry name" value="SAR1GTPBP"/>
</dbReference>
<evidence type="ECO:0000256" key="5">
    <source>
        <dbReference type="ARBA" id="ARBA00022707"/>
    </source>
</evidence>
<dbReference type="PROSITE" id="PS51419">
    <property type="entry name" value="RAB"/>
    <property type="match status" value="1"/>
</dbReference>
<dbReference type="InterPro" id="IPR041839">
    <property type="entry name" value="Arl6"/>
</dbReference>
<dbReference type="FunFam" id="3.40.50.300:FF:004410">
    <property type="entry name" value="Adp-ribosylation factor-like protein 6-like isoform x3"/>
    <property type="match status" value="1"/>
</dbReference>
<evidence type="ECO:0000256" key="6">
    <source>
        <dbReference type="ARBA" id="ARBA00022741"/>
    </source>
</evidence>
<dbReference type="Gene3D" id="1.10.630.10">
    <property type="entry name" value="Cytochrome P450"/>
    <property type="match status" value="1"/>
</dbReference>
<name>A0A6A3JG89_9STRA</name>
<evidence type="ECO:0000256" key="2">
    <source>
        <dbReference type="ARBA" id="ARBA00010290"/>
    </source>
</evidence>
<dbReference type="SUPFAM" id="SSF48264">
    <property type="entry name" value="Cytochrome P450"/>
    <property type="match status" value="1"/>
</dbReference>
<dbReference type="SUPFAM" id="SSF52540">
    <property type="entry name" value="P-loop containing nucleoside triphosphate hydrolases"/>
    <property type="match status" value="1"/>
</dbReference>
<keyword evidence="8" id="KW-0449">Lipoprotein</keyword>
<dbReference type="GO" id="GO:0003924">
    <property type="term" value="F:GTPase activity"/>
    <property type="evidence" value="ECO:0007669"/>
    <property type="project" value="InterPro"/>
</dbReference>
<evidence type="ECO:0000256" key="9">
    <source>
        <dbReference type="PIRSR" id="PIRSR606689-1"/>
    </source>
</evidence>
<dbReference type="EMBL" id="QXFW01001317">
    <property type="protein sequence ID" value="KAE8992737.1"/>
    <property type="molecule type" value="Genomic_DNA"/>
</dbReference>
<comment type="similarity">
    <text evidence="2">Belongs to the small GTPase superfamily. Arf family.</text>
</comment>
<feature type="binding site" evidence="10">
    <location>
        <position position="250"/>
    </location>
    <ligand>
        <name>Mg(2+)</name>
        <dbReference type="ChEBI" id="CHEBI:18420"/>
    </ligand>
</feature>
<dbReference type="Proteomes" id="UP000460718">
    <property type="component" value="Unassembled WGS sequence"/>
</dbReference>
<dbReference type="NCBIfam" id="TIGR00231">
    <property type="entry name" value="small_GTP"/>
    <property type="match status" value="1"/>
</dbReference>
<dbReference type="GO" id="GO:0004497">
    <property type="term" value="F:monooxygenase activity"/>
    <property type="evidence" value="ECO:0007669"/>
    <property type="project" value="InterPro"/>
</dbReference>
<protein>
    <recommendedName>
        <fullName evidence="3">ADP-ribosylation factor-like protein 6</fullName>
    </recommendedName>
</protein>
<dbReference type="GO" id="GO:0020037">
    <property type="term" value="F:heme binding"/>
    <property type="evidence" value="ECO:0007669"/>
    <property type="project" value="InterPro"/>
</dbReference>
<keyword evidence="5" id="KW-0519">Myristate</keyword>
<proteinExistence type="inferred from homology"/>
<comment type="caution">
    <text evidence="11">The sequence shown here is derived from an EMBL/GenBank/DDBJ whole genome shotgun (WGS) entry which is preliminary data.</text>
</comment>
<dbReference type="PANTHER" id="PTHR11711">
    <property type="entry name" value="ADP RIBOSYLATION FACTOR-RELATED"/>
    <property type="match status" value="1"/>
</dbReference>
<evidence type="ECO:0000313" key="12">
    <source>
        <dbReference type="Proteomes" id="UP000460718"/>
    </source>
</evidence>
<dbReference type="CDD" id="cd04157">
    <property type="entry name" value="Arl6"/>
    <property type="match status" value="1"/>
</dbReference>
<keyword evidence="7 9" id="KW-0342">GTP-binding</keyword>
<dbReference type="PROSITE" id="PS51417">
    <property type="entry name" value="ARF"/>
    <property type="match status" value="1"/>
</dbReference>
<comment type="subcellular location">
    <subcellularLocation>
        <location evidence="1">Cytoplasm</location>
    </subcellularLocation>
</comment>
<feature type="binding site" evidence="9">
    <location>
        <begin position="243"/>
        <end position="250"/>
    </location>
    <ligand>
        <name>GTP</name>
        <dbReference type="ChEBI" id="CHEBI:37565"/>
    </ligand>
</feature>
<dbReference type="InterPro" id="IPR036396">
    <property type="entry name" value="Cyt_P450_sf"/>
</dbReference>
<accession>A0A6A3JG89</accession>
<feature type="binding site" evidence="9">
    <location>
        <position position="291"/>
    </location>
    <ligand>
        <name>GTP</name>
        <dbReference type="ChEBI" id="CHEBI:37565"/>
    </ligand>
</feature>
<evidence type="ECO:0000256" key="3">
    <source>
        <dbReference type="ARBA" id="ARBA00019766"/>
    </source>
</evidence>
<evidence type="ECO:0000313" key="11">
    <source>
        <dbReference type="EMBL" id="KAE8992737.1"/>
    </source>
</evidence>
<dbReference type="Pfam" id="PF00067">
    <property type="entry name" value="p450"/>
    <property type="match status" value="1"/>
</dbReference>
<keyword evidence="10" id="KW-0479">Metal-binding</keyword>
<gene>
    <name evidence="11" type="ORF">PF011_g17431</name>
</gene>
<dbReference type="SMART" id="SM00178">
    <property type="entry name" value="SAR"/>
    <property type="match status" value="1"/>
</dbReference>
<feature type="binding site" evidence="10">
    <location>
        <position position="269"/>
    </location>
    <ligand>
        <name>Mg(2+)</name>
        <dbReference type="ChEBI" id="CHEBI:18420"/>
    </ligand>
</feature>
<dbReference type="SMART" id="SM00177">
    <property type="entry name" value="ARF"/>
    <property type="match status" value="1"/>
</dbReference>
<reference evidence="11 12" key="1">
    <citation type="submission" date="2018-09" db="EMBL/GenBank/DDBJ databases">
        <title>Genomic investigation of the strawberry pathogen Phytophthora fragariae indicates pathogenicity is determined by transcriptional variation in three key races.</title>
        <authorList>
            <person name="Adams T.M."/>
            <person name="Armitage A.D."/>
            <person name="Sobczyk M.K."/>
            <person name="Bates H.J."/>
            <person name="Dunwell J.M."/>
            <person name="Nellist C.F."/>
            <person name="Harrison R.J."/>
        </authorList>
    </citation>
    <scope>NUCLEOTIDE SEQUENCE [LARGE SCALE GENOMIC DNA]</scope>
    <source>
        <strain evidence="11 12">SCRP245</strain>
    </source>
</reference>
<dbReference type="GO" id="GO:0005506">
    <property type="term" value="F:iron ion binding"/>
    <property type="evidence" value="ECO:0007669"/>
    <property type="project" value="InterPro"/>
</dbReference>
<feature type="binding site" evidence="9">
    <location>
        <begin position="349"/>
        <end position="352"/>
    </location>
    <ligand>
        <name>GTP</name>
        <dbReference type="ChEBI" id="CHEBI:37565"/>
    </ligand>
</feature>
<keyword evidence="10" id="KW-0460">Magnesium</keyword>
<dbReference type="AlphaFoldDB" id="A0A6A3JG89"/>
<evidence type="ECO:0000256" key="8">
    <source>
        <dbReference type="ARBA" id="ARBA00023288"/>
    </source>
</evidence>
<keyword evidence="6 9" id="KW-0547">Nucleotide-binding</keyword>
<organism evidence="11 12">
    <name type="scientific">Phytophthora fragariae</name>
    <dbReference type="NCBI Taxonomy" id="53985"/>
    <lineage>
        <taxon>Eukaryota</taxon>
        <taxon>Sar</taxon>
        <taxon>Stramenopiles</taxon>
        <taxon>Oomycota</taxon>
        <taxon>Peronosporomycetes</taxon>
        <taxon>Peronosporales</taxon>
        <taxon>Peronosporaceae</taxon>
        <taxon>Phytophthora</taxon>
    </lineage>
</organism>
<evidence type="ECO:0000256" key="7">
    <source>
        <dbReference type="ARBA" id="ARBA00023134"/>
    </source>
</evidence>
<dbReference type="Pfam" id="PF00025">
    <property type="entry name" value="Arf"/>
    <property type="match status" value="1"/>
</dbReference>
<dbReference type="InterPro" id="IPR024156">
    <property type="entry name" value="Small_GTPase_ARF"/>
</dbReference>
<feature type="non-terminal residue" evidence="11">
    <location>
        <position position="1"/>
    </location>
</feature>